<reference evidence="2 3" key="1">
    <citation type="submission" date="2018-04" db="EMBL/GenBank/DDBJ databases">
        <title>Novel Campyloabacter and Helicobacter Species and Strains.</title>
        <authorList>
            <person name="Mannion A.J."/>
            <person name="Shen Z."/>
            <person name="Fox J.G."/>
        </authorList>
    </citation>
    <scope>NUCLEOTIDE SEQUENCE [LARGE SCALE GENOMIC DNA]</scope>
    <source>
        <strain evidence="2 3">MIT 04-9366</strain>
    </source>
</reference>
<feature type="transmembrane region" description="Helical" evidence="1">
    <location>
        <begin position="154"/>
        <end position="176"/>
    </location>
</feature>
<dbReference type="Proteomes" id="UP000257045">
    <property type="component" value="Unassembled WGS sequence"/>
</dbReference>
<dbReference type="InterPro" id="IPR007272">
    <property type="entry name" value="Sulf_transp_TsuA/YedE"/>
</dbReference>
<dbReference type="EMBL" id="NXLV01000005">
    <property type="protein sequence ID" value="RDU70926.1"/>
    <property type="molecule type" value="Genomic_DNA"/>
</dbReference>
<name>A0A3D8J143_9HELI</name>
<evidence type="ECO:0000256" key="1">
    <source>
        <dbReference type="SAM" id="Phobius"/>
    </source>
</evidence>
<feature type="transmembrane region" description="Helical" evidence="1">
    <location>
        <begin position="72"/>
        <end position="99"/>
    </location>
</feature>
<dbReference type="Pfam" id="PF04143">
    <property type="entry name" value="Sulf_transp"/>
    <property type="match status" value="1"/>
</dbReference>
<accession>A0A3D8J143</accession>
<organism evidence="2 3">
    <name type="scientific">Helicobacter brantae</name>
    <dbReference type="NCBI Taxonomy" id="375927"/>
    <lineage>
        <taxon>Bacteria</taxon>
        <taxon>Pseudomonadati</taxon>
        <taxon>Campylobacterota</taxon>
        <taxon>Epsilonproteobacteria</taxon>
        <taxon>Campylobacterales</taxon>
        <taxon>Helicobacteraceae</taxon>
        <taxon>Helicobacter</taxon>
    </lineage>
</organism>
<evidence type="ECO:0000313" key="2">
    <source>
        <dbReference type="EMBL" id="RDU70926.1"/>
    </source>
</evidence>
<feature type="transmembrane region" description="Helical" evidence="1">
    <location>
        <begin position="105"/>
        <end position="124"/>
    </location>
</feature>
<protein>
    <recommendedName>
        <fullName evidence="4">Sulphur transport domain-containing protein</fullName>
    </recommendedName>
</protein>
<evidence type="ECO:0000313" key="3">
    <source>
        <dbReference type="Proteomes" id="UP000257045"/>
    </source>
</evidence>
<comment type="caution">
    <text evidence="2">The sequence shown here is derived from an EMBL/GenBank/DDBJ whole genome shotgun (WGS) entry which is preliminary data.</text>
</comment>
<dbReference type="AlphaFoldDB" id="A0A3D8J143"/>
<keyword evidence="1" id="KW-0472">Membrane</keyword>
<gene>
    <name evidence="2" type="ORF">CQA58_03880</name>
</gene>
<dbReference type="OrthoDB" id="9790409at2"/>
<proteinExistence type="predicted"/>
<feature type="transmembrane region" description="Helical" evidence="1">
    <location>
        <begin position="35"/>
        <end position="60"/>
    </location>
</feature>
<keyword evidence="3" id="KW-1185">Reference proteome</keyword>
<evidence type="ECO:0008006" key="4">
    <source>
        <dbReference type="Google" id="ProtNLM"/>
    </source>
</evidence>
<sequence>MIAIFLGMLFGGALYLVGATRSENIKAMLGLKNIVLMKIIVFGIGFGSFLVSIAYFLGIFELSHLEIKPLHLGVVIGGMIFGLGFGIAGMCPGTCIASSGTNNVFKALFVVFGGLLGALAFSLSYEFWERVGVFGVWNIGEMTLFALREENPSLLPFGFGGLSVFGVAMMGVAYFLPFREE</sequence>
<keyword evidence="1" id="KW-1133">Transmembrane helix</keyword>
<dbReference type="RefSeq" id="WP_115569415.1">
    <property type="nucleotide sequence ID" value="NZ_NXLV01000005.1"/>
</dbReference>
<keyword evidence="1" id="KW-0812">Transmembrane</keyword>